<evidence type="ECO:0000313" key="2">
    <source>
        <dbReference type="Proteomes" id="UP001652504"/>
    </source>
</evidence>
<evidence type="ECO:0000313" key="1">
    <source>
        <dbReference type="EMBL" id="MCV2885168.1"/>
    </source>
</evidence>
<proteinExistence type="predicted"/>
<accession>A0ABT3A923</accession>
<protein>
    <submittedName>
        <fullName evidence="1">Uncharacterized protein</fullName>
    </submittedName>
</protein>
<name>A0ABT3A923_9ALTE</name>
<gene>
    <name evidence="1" type="ORF">OE749_10745</name>
</gene>
<dbReference type="RefSeq" id="WP_263712459.1">
    <property type="nucleotide sequence ID" value="NZ_JAOWKX010000005.1"/>
</dbReference>
<dbReference type="EMBL" id="JAOWKX010000005">
    <property type="protein sequence ID" value="MCV2885168.1"/>
    <property type="molecule type" value="Genomic_DNA"/>
</dbReference>
<comment type="caution">
    <text evidence="1">The sequence shown here is derived from an EMBL/GenBank/DDBJ whole genome shotgun (WGS) entry which is preliminary data.</text>
</comment>
<sequence length="65" mass="7503">MRKTCTIFNADNAYVGAITFGQNPLFKIWKIKYITSDLPIPSDALPSEVKQIITSKGWHYAWRRT</sequence>
<dbReference type="Proteomes" id="UP001652504">
    <property type="component" value="Unassembled WGS sequence"/>
</dbReference>
<reference evidence="1 2" key="1">
    <citation type="submission" date="2022-10" db="EMBL/GenBank/DDBJ databases">
        <title>Aestuariibacter sp. AA17 isolated from Montipora capitata coral fragment.</title>
        <authorList>
            <person name="Emsley S.A."/>
            <person name="Pfannmuller K.M."/>
            <person name="Loughran R.M."/>
            <person name="Shlafstein M."/>
            <person name="Papke E."/>
            <person name="Saw J.H."/>
            <person name="Ushijima B."/>
            <person name="Videau P."/>
        </authorList>
    </citation>
    <scope>NUCLEOTIDE SEQUENCE [LARGE SCALE GENOMIC DNA]</scope>
    <source>
        <strain evidence="1 2">AA17</strain>
    </source>
</reference>
<keyword evidence="2" id="KW-1185">Reference proteome</keyword>
<organism evidence="1 2">
    <name type="scientific">Fluctibacter corallii</name>
    <dbReference type="NCBI Taxonomy" id="2984329"/>
    <lineage>
        <taxon>Bacteria</taxon>
        <taxon>Pseudomonadati</taxon>
        <taxon>Pseudomonadota</taxon>
        <taxon>Gammaproteobacteria</taxon>
        <taxon>Alteromonadales</taxon>
        <taxon>Alteromonadaceae</taxon>
        <taxon>Fluctibacter</taxon>
    </lineage>
</organism>